<accession>A0AA88GSC8</accession>
<feature type="region of interest" description="Disordered" evidence="1">
    <location>
        <begin position="1"/>
        <end position="28"/>
    </location>
</feature>
<keyword evidence="2" id="KW-0812">Transmembrane</keyword>
<dbReference type="AlphaFoldDB" id="A0AA88GSC8"/>
<protein>
    <submittedName>
        <fullName evidence="3">Uncharacterized protein</fullName>
    </submittedName>
</protein>
<organism evidence="3 4">
    <name type="scientific">Naegleria lovaniensis</name>
    <name type="common">Amoeba</name>
    <dbReference type="NCBI Taxonomy" id="51637"/>
    <lineage>
        <taxon>Eukaryota</taxon>
        <taxon>Discoba</taxon>
        <taxon>Heterolobosea</taxon>
        <taxon>Tetramitia</taxon>
        <taxon>Eutetramitia</taxon>
        <taxon>Vahlkampfiidae</taxon>
        <taxon>Naegleria</taxon>
    </lineage>
</organism>
<comment type="caution">
    <text evidence="3">The sequence shown here is derived from an EMBL/GenBank/DDBJ whole genome shotgun (WGS) entry which is preliminary data.</text>
</comment>
<evidence type="ECO:0000313" key="4">
    <source>
        <dbReference type="Proteomes" id="UP000816034"/>
    </source>
</evidence>
<keyword evidence="4" id="KW-1185">Reference proteome</keyword>
<dbReference type="EMBL" id="PYSW02000020">
    <property type="protein sequence ID" value="KAG2383697.1"/>
    <property type="molecule type" value="Genomic_DNA"/>
</dbReference>
<keyword evidence="2" id="KW-0472">Membrane</keyword>
<feature type="transmembrane region" description="Helical" evidence="2">
    <location>
        <begin position="186"/>
        <end position="213"/>
    </location>
</feature>
<dbReference type="Proteomes" id="UP000816034">
    <property type="component" value="Unassembled WGS sequence"/>
</dbReference>
<feature type="transmembrane region" description="Helical" evidence="2">
    <location>
        <begin position="73"/>
        <end position="97"/>
    </location>
</feature>
<name>A0AA88GSC8_NAELO</name>
<sequence>MNTSSHSLFAEQSQQHHQQQQRKPGHHDHSIIISEQDHPLYEQDETNNPKRFSVASVASSVDFESSIQLKPSIFSISVDLLIITCSLGLAIWGLVYFTKYTNLPKARLFLFQHLQHENNHLNIVNNLLNHDSGQLVEEQQYYLSFQRFTHALTEFGMNALKNTFNTTTNTTASCNFSDLNTSIFNMVAVVSVSDLVATVLSIASVALVLIALVNAGRKLFLMTEVEDEEFYSRLNVGSVENSGSTMRSSVEMDNQSTAKFNSISMTTGSNTLEVEPSSARNRTLARTTGSFMSNLAPPSNFNNLSDNNLQRGRKSVIVTPGKKNRLFLASNILTTCRIFSGIISFALTLVITSVLFNAEQDTVCADNTNFMRSLQALRDLILPYIITQFGVMVLISIIVIVKLIVMYWLLAKPTSFLKRNVTKLFTSKRKKSEINDRDRP</sequence>
<gene>
    <name evidence="3" type="ORF">C9374_004368</name>
</gene>
<dbReference type="RefSeq" id="XP_044549376.1">
    <property type="nucleotide sequence ID" value="XM_044693999.1"/>
</dbReference>
<evidence type="ECO:0000256" key="1">
    <source>
        <dbReference type="SAM" id="MobiDB-lite"/>
    </source>
</evidence>
<keyword evidence="2" id="KW-1133">Transmembrane helix</keyword>
<feature type="transmembrane region" description="Helical" evidence="2">
    <location>
        <begin position="381"/>
        <end position="410"/>
    </location>
</feature>
<feature type="compositionally biased region" description="Polar residues" evidence="1">
    <location>
        <begin position="1"/>
        <end position="11"/>
    </location>
</feature>
<evidence type="ECO:0000313" key="3">
    <source>
        <dbReference type="EMBL" id="KAG2383697.1"/>
    </source>
</evidence>
<evidence type="ECO:0000256" key="2">
    <source>
        <dbReference type="SAM" id="Phobius"/>
    </source>
</evidence>
<proteinExistence type="predicted"/>
<reference evidence="3 4" key="1">
    <citation type="journal article" date="2018" name="BMC Genomics">
        <title>The genome of Naegleria lovaniensis, the basis for a comparative approach to unravel pathogenicity factors of the human pathogenic amoeba N. fowleri.</title>
        <authorList>
            <person name="Liechti N."/>
            <person name="Schurch N."/>
            <person name="Bruggmann R."/>
            <person name="Wittwer M."/>
        </authorList>
    </citation>
    <scope>NUCLEOTIDE SEQUENCE [LARGE SCALE GENOMIC DNA]</scope>
    <source>
        <strain evidence="3 4">ATCC 30569</strain>
    </source>
</reference>
<feature type="transmembrane region" description="Helical" evidence="2">
    <location>
        <begin position="332"/>
        <end position="356"/>
    </location>
</feature>
<dbReference type="GeneID" id="68096823"/>